<dbReference type="PANTHER" id="PTHR46652:SF3">
    <property type="entry name" value="LEUCINE-RICH REPEAT-CONTAINING PROTEIN 9"/>
    <property type="match status" value="1"/>
</dbReference>
<dbReference type="EMBL" id="CATOUU010000836">
    <property type="protein sequence ID" value="CAI9953042.1"/>
    <property type="molecule type" value="Genomic_DNA"/>
</dbReference>
<dbReference type="PANTHER" id="PTHR46652">
    <property type="entry name" value="LEUCINE-RICH REPEAT AND IQ DOMAIN-CONTAINING PROTEIN 1-RELATED"/>
    <property type="match status" value="1"/>
</dbReference>
<gene>
    <name evidence="4" type="ORF">HINF_LOCUS35926</name>
    <name evidence="3" type="ORF">HINF_LOCUS40687</name>
</gene>
<dbReference type="SMART" id="SM00369">
    <property type="entry name" value="LRR_TYP"/>
    <property type="match status" value="5"/>
</dbReference>
<dbReference type="PROSITE" id="PS51450">
    <property type="entry name" value="LRR"/>
    <property type="match status" value="4"/>
</dbReference>
<name>A0AA86QGV0_9EUKA</name>
<evidence type="ECO:0000256" key="1">
    <source>
        <dbReference type="ARBA" id="ARBA00022614"/>
    </source>
</evidence>
<proteinExistence type="predicted"/>
<dbReference type="InterPro" id="IPR001611">
    <property type="entry name" value="Leu-rich_rpt"/>
</dbReference>
<dbReference type="SMART" id="SM00365">
    <property type="entry name" value="LRR_SD22"/>
    <property type="match status" value="5"/>
</dbReference>
<dbReference type="InterPro" id="IPR025875">
    <property type="entry name" value="Leu-rich_rpt_4"/>
</dbReference>
<evidence type="ECO:0000256" key="2">
    <source>
        <dbReference type="ARBA" id="ARBA00022737"/>
    </source>
</evidence>
<dbReference type="EMBL" id="CAXDID020000131">
    <property type="protein sequence ID" value="CAL6035434.1"/>
    <property type="molecule type" value="Genomic_DNA"/>
</dbReference>
<reference evidence="4 5" key="2">
    <citation type="submission" date="2024-07" db="EMBL/GenBank/DDBJ databases">
        <authorList>
            <person name="Akdeniz Z."/>
        </authorList>
    </citation>
    <scope>NUCLEOTIDE SEQUENCE [LARGE SCALE GENOMIC DNA]</scope>
</reference>
<sequence length="411" mass="47991">MQHYVIESKEELLNHLGFSQKLEICDLTQMKNLLEMNIQPEVWEDASNRNLLFFNLEFVQGTKEFVFDNRKIEYINLISFLANLTELNLQNNQISDISCIAKLKNLKELQLSFNSIEDISALQHLPDLSHLNLQVNQITSYTLNLPNLVELKLGYNKLQDISGFQHSPKLEILYLFKTETTDLRTIPPYLFGLKELDLSQNNLTEISYLSNFVDLQILSLDYNQQLQNIGPLKFCIKLTKLDIADSNVSDIWPLQFMKNLKTLEMAHTKVVDLHPLQNLYKLEKISAYGTRIMDVSPLSNLTQLIDLFFSCNKITNVETLKNHPNFSKYRLQGQKVPTTDELKFYSKILSVHSSHTQIRKHIQAESRVSKFRESLSRHKEYIKLKIFQQIQVMNKKIEIWAQFIQNSYADQ</sequence>
<reference evidence="3" key="1">
    <citation type="submission" date="2023-06" db="EMBL/GenBank/DDBJ databases">
        <authorList>
            <person name="Kurt Z."/>
        </authorList>
    </citation>
    <scope>NUCLEOTIDE SEQUENCE</scope>
</reference>
<dbReference type="Proteomes" id="UP001642409">
    <property type="component" value="Unassembled WGS sequence"/>
</dbReference>
<comment type="caution">
    <text evidence="3">The sequence shown here is derived from an EMBL/GenBank/DDBJ whole genome shotgun (WGS) entry which is preliminary data.</text>
</comment>
<organism evidence="3">
    <name type="scientific">Hexamita inflata</name>
    <dbReference type="NCBI Taxonomy" id="28002"/>
    <lineage>
        <taxon>Eukaryota</taxon>
        <taxon>Metamonada</taxon>
        <taxon>Diplomonadida</taxon>
        <taxon>Hexamitidae</taxon>
        <taxon>Hexamitinae</taxon>
        <taxon>Hexamita</taxon>
    </lineage>
</organism>
<evidence type="ECO:0000313" key="4">
    <source>
        <dbReference type="EMBL" id="CAL6035434.1"/>
    </source>
</evidence>
<keyword evidence="1" id="KW-0433">Leucine-rich repeat</keyword>
<accession>A0AA86QGV0</accession>
<dbReference type="InterPro" id="IPR032675">
    <property type="entry name" value="LRR_dom_sf"/>
</dbReference>
<evidence type="ECO:0000313" key="3">
    <source>
        <dbReference type="EMBL" id="CAI9953042.1"/>
    </source>
</evidence>
<dbReference type="Gene3D" id="3.80.10.10">
    <property type="entry name" value="Ribonuclease Inhibitor"/>
    <property type="match status" value="1"/>
</dbReference>
<dbReference type="AlphaFoldDB" id="A0AA86QGV0"/>
<evidence type="ECO:0000313" key="5">
    <source>
        <dbReference type="Proteomes" id="UP001642409"/>
    </source>
</evidence>
<dbReference type="InterPro" id="IPR003591">
    <property type="entry name" value="Leu-rich_rpt_typical-subtyp"/>
</dbReference>
<dbReference type="Pfam" id="PF12799">
    <property type="entry name" value="LRR_4"/>
    <property type="match status" value="2"/>
</dbReference>
<keyword evidence="2" id="KW-0677">Repeat</keyword>
<dbReference type="InterPro" id="IPR050836">
    <property type="entry name" value="SDS22/Internalin_LRR"/>
</dbReference>
<protein>
    <submittedName>
        <fullName evidence="3">Uncharacterized protein</fullName>
    </submittedName>
</protein>
<dbReference type="SUPFAM" id="SSF52058">
    <property type="entry name" value="L domain-like"/>
    <property type="match status" value="1"/>
</dbReference>
<keyword evidence="5" id="KW-1185">Reference proteome</keyword>